<evidence type="ECO:0000313" key="2">
    <source>
        <dbReference type="EMBL" id="GBM72925.1"/>
    </source>
</evidence>
<comment type="caution">
    <text evidence="2">The sequence shown here is derived from an EMBL/GenBank/DDBJ whole genome shotgun (WGS) entry which is preliminary data.</text>
</comment>
<keyword evidence="3" id="KW-1185">Reference proteome</keyword>
<accession>A0A4Y2I5N8</accession>
<dbReference type="Proteomes" id="UP000499080">
    <property type="component" value="Unassembled WGS sequence"/>
</dbReference>
<proteinExistence type="predicted"/>
<reference evidence="2 3" key="1">
    <citation type="journal article" date="2019" name="Sci. Rep.">
        <title>Orb-weaving spider Araneus ventricosus genome elucidates the spidroin gene catalogue.</title>
        <authorList>
            <person name="Kono N."/>
            <person name="Nakamura H."/>
            <person name="Ohtoshi R."/>
            <person name="Moran D.A.P."/>
            <person name="Shinohara A."/>
            <person name="Yoshida Y."/>
            <person name="Fujiwara M."/>
            <person name="Mori M."/>
            <person name="Tomita M."/>
            <person name="Arakawa K."/>
        </authorList>
    </citation>
    <scope>NUCLEOTIDE SEQUENCE [LARGE SCALE GENOMIC DNA]</scope>
</reference>
<feature type="region of interest" description="Disordered" evidence="1">
    <location>
        <begin position="15"/>
        <end position="49"/>
    </location>
</feature>
<evidence type="ECO:0000256" key="1">
    <source>
        <dbReference type="SAM" id="MobiDB-lite"/>
    </source>
</evidence>
<feature type="compositionally biased region" description="Polar residues" evidence="1">
    <location>
        <begin position="24"/>
        <end position="42"/>
    </location>
</feature>
<protein>
    <submittedName>
        <fullName evidence="2">Uncharacterized protein</fullName>
    </submittedName>
</protein>
<evidence type="ECO:0000313" key="3">
    <source>
        <dbReference type="Proteomes" id="UP000499080"/>
    </source>
</evidence>
<dbReference type="AlphaFoldDB" id="A0A4Y2I5N8"/>
<sequence length="49" mass="5743">MSRHWFRDAQLLKTSHRKPVSAALSPTPQQYKLPSDTTSTNFNRKKKEQ</sequence>
<gene>
    <name evidence="2" type="ORF">AVEN_99508_1</name>
</gene>
<dbReference type="EMBL" id="BGPR01105394">
    <property type="protein sequence ID" value="GBM72925.1"/>
    <property type="molecule type" value="Genomic_DNA"/>
</dbReference>
<feature type="non-terminal residue" evidence="2">
    <location>
        <position position="49"/>
    </location>
</feature>
<organism evidence="2 3">
    <name type="scientific">Araneus ventricosus</name>
    <name type="common">Orbweaver spider</name>
    <name type="synonym">Epeira ventricosa</name>
    <dbReference type="NCBI Taxonomy" id="182803"/>
    <lineage>
        <taxon>Eukaryota</taxon>
        <taxon>Metazoa</taxon>
        <taxon>Ecdysozoa</taxon>
        <taxon>Arthropoda</taxon>
        <taxon>Chelicerata</taxon>
        <taxon>Arachnida</taxon>
        <taxon>Araneae</taxon>
        <taxon>Araneomorphae</taxon>
        <taxon>Entelegynae</taxon>
        <taxon>Araneoidea</taxon>
        <taxon>Araneidae</taxon>
        <taxon>Araneus</taxon>
    </lineage>
</organism>
<name>A0A4Y2I5N8_ARAVE</name>